<comment type="caution">
    <text evidence="2">The sequence shown here is derived from an EMBL/GenBank/DDBJ whole genome shotgun (WGS) entry which is preliminary data.</text>
</comment>
<dbReference type="GO" id="GO:0016740">
    <property type="term" value="F:transferase activity"/>
    <property type="evidence" value="ECO:0007669"/>
    <property type="project" value="UniProtKB-KW"/>
</dbReference>
<sequence>MEEIKKYGLMGCSRKQTNVGDYVQALAAKQYLPQVDVYRDREDLNTYEGDYIKMIMNGWYMHNPKNWPPSEKINPLFVSMHINSSVYEAMTEEKSINYFKKHQPIGCRDKATAKLLSDKGVDAYYSGCLTLTLGRTYIRKSEEISEEVLFIDPLFHYFSLNEMLNSRKKLLSRIKRRRFFEFMLKNKVFKTQFSKDILKNAKFITQVIPETTIENNFQIADEYLKRLSKAKLVVTSRIHCALPCLAMGTPVVFLNGGFEGFGNRFNSRFEGLIDFFNRIDVSLDGKITRNFDLEGKIDYNNIPVNKSLHVPFAQDLMAKCEEFIAKN</sequence>
<organism evidence="2 3">
    <name type="scientific">Chryseobacterium flavum</name>
    <dbReference type="NCBI Taxonomy" id="415851"/>
    <lineage>
        <taxon>Bacteria</taxon>
        <taxon>Pseudomonadati</taxon>
        <taxon>Bacteroidota</taxon>
        <taxon>Flavobacteriia</taxon>
        <taxon>Flavobacteriales</taxon>
        <taxon>Weeksellaceae</taxon>
        <taxon>Chryseobacterium group</taxon>
        <taxon>Chryseobacterium</taxon>
    </lineage>
</organism>
<dbReference type="Proteomes" id="UP000256769">
    <property type="component" value="Unassembled WGS sequence"/>
</dbReference>
<protein>
    <submittedName>
        <fullName evidence="2">Polysaccharide pyruvyl transferase family protein</fullName>
    </submittedName>
</protein>
<evidence type="ECO:0000313" key="2">
    <source>
        <dbReference type="EMBL" id="REC65573.1"/>
    </source>
</evidence>
<accession>A0A3D9CII3</accession>
<evidence type="ECO:0000259" key="1">
    <source>
        <dbReference type="Pfam" id="PF04230"/>
    </source>
</evidence>
<reference evidence="2 3" key="1">
    <citation type="journal article" date="2007" name="Int. J. Syst. Evol. Microbiol.">
        <title>Chryseobacterium flavum sp. nov., isolated from polluted soil.</title>
        <authorList>
            <person name="Zhou Y."/>
            <person name="Dong J."/>
            <person name="Wang X."/>
            <person name="Huang X."/>
            <person name="Zhang K.Y."/>
            <person name="Zhang Y.Q."/>
            <person name="Guo Y.F."/>
            <person name="Lai R."/>
            <person name="Li W.J."/>
        </authorList>
    </citation>
    <scope>NUCLEOTIDE SEQUENCE [LARGE SCALE GENOMIC DNA]</scope>
    <source>
        <strain evidence="2 3">KCTC 12877</strain>
    </source>
</reference>
<dbReference type="InterPro" id="IPR007345">
    <property type="entry name" value="Polysacch_pyruvyl_Trfase"/>
</dbReference>
<gene>
    <name evidence="2" type="ORF">DRF59_15450</name>
</gene>
<proteinExistence type="predicted"/>
<name>A0A3D9CII3_9FLAO</name>
<dbReference type="OrthoDB" id="5672604at2"/>
<dbReference type="EMBL" id="QNUE01000013">
    <property type="protein sequence ID" value="REC65573.1"/>
    <property type="molecule type" value="Genomic_DNA"/>
</dbReference>
<dbReference type="Pfam" id="PF04230">
    <property type="entry name" value="PS_pyruv_trans"/>
    <property type="match status" value="1"/>
</dbReference>
<keyword evidence="3" id="KW-1185">Reference proteome</keyword>
<dbReference type="AlphaFoldDB" id="A0A3D9CII3"/>
<feature type="domain" description="Polysaccharide pyruvyl transferase" evidence="1">
    <location>
        <begin position="18"/>
        <end position="255"/>
    </location>
</feature>
<dbReference type="RefSeq" id="WP_115962095.1">
    <property type="nucleotide sequence ID" value="NZ_CBCRVL010000012.1"/>
</dbReference>
<evidence type="ECO:0000313" key="3">
    <source>
        <dbReference type="Proteomes" id="UP000256769"/>
    </source>
</evidence>
<keyword evidence="2" id="KW-0808">Transferase</keyword>